<feature type="compositionally biased region" description="Basic and acidic residues" evidence="1">
    <location>
        <begin position="1"/>
        <end position="13"/>
    </location>
</feature>
<reference evidence="3" key="1">
    <citation type="journal article" date="2020" name="Stud. Mycol.">
        <title>101 Dothideomycetes genomes: A test case for predicting lifestyles and emergence of pathogens.</title>
        <authorList>
            <person name="Haridas S."/>
            <person name="Albert R."/>
            <person name="Binder M."/>
            <person name="Bloem J."/>
            <person name="LaButti K."/>
            <person name="Salamov A."/>
            <person name="Andreopoulos B."/>
            <person name="Baker S."/>
            <person name="Barry K."/>
            <person name="Bills G."/>
            <person name="Bluhm B."/>
            <person name="Cannon C."/>
            <person name="Castanera R."/>
            <person name="Culley D."/>
            <person name="Daum C."/>
            <person name="Ezra D."/>
            <person name="Gonzalez J."/>
            <person name="Henrissat B."/>
            <person name="Kuo A."/>
            <person name="Liang C."/>
            <person name="Lipzen A."/>
            <person name="Lutzoni F."/>
            <person name="Magnuson J."/>
            <person name="Mondo S."/>
            <person name="Nolan M."/>
            <person name="Ohm R."/>
            <person name="Pangilinan J."/>
            <person name="Park H.-J."/>
            <person name="Ramirez L."/>
            <person name="Alfaro M."/>
            <person name="Sun H."/>
            <person name="Tritt A."/>
            <person name="Yoshinaga Y."/>
            <person name="Zwiers L.-H."/>
            <person name="Turgeon B."/>
            <person name="Goodwin S."/>
            <person name="Spatafora J."/>
            <person name="Crous P."/>
            <person name="Grigoriev I."/>
        </authorList>
    </citation>
    <scope>NUCLEOTIDE SEQUENCE [LARGE SCALE GENOMIC DNA]</scope>
    <source>
        <strain evidence="3">CBS 304.66</strain>
    </source>
</reference>
<comment type="caution">
    <text evidence="2">The sequence shown here is derived from an EMBL/GenBank/DDBJ whole genome shotgun (WGS) entry which is preliminary data.</text>
</comment>
<evidence type="ECO:0000256" key="1">
    <source>
        <dbReference type="SAM" id="MobiDB-lite"/>
    </source>
</evidence>
<evidence type="ECO:0000313" key="3">
    <source>
        <dbReference type="Proteomes" id="UP000800093"/>
    </source>
</evidence>
<name>A0A9P4K229_9PLEO</name>
<sequence length="156" mass="16937">MERAMLSSEREGAAVKGVSGGGKSDRPGKTRVWLVSVSRNLQQFSQAHRSTPQAGNTARSAVQGSEQKGQECGRGARARYRAVRRRARGYYGARTEPVVVVSSSSQSHDGRASEEHGPRPLVVDRHAAGLGWALLAAFPCCRLSIRRRAPGPEHRH</sequence>
<feature type="compositionally biased region" description="Polar residues" evidence="1">
    <location>
        <begin position="44"/>
        <end position="67"/>
    </location>
</feature>
<gene>
    <name evidence="2" type="ORF">CC78DRAFT_584036</name>
</gene>
<evidence type="ECO:0000313" key="2">
    <source>
        <dbReference type="EMBL" id="KAF2261187.1"/>
    </source>
</evidence>
<dbReference type="EMBL" id="ML986663">
    <property type="protein sequence ID" value="KAF2261187.1"/>
    <property type="molecule type" value="Genomic_DNA"/>
</dbReference>
<dbReference type="Proteomes" id="UP000800093">
    <property type="component" value="Unassembled WGS sequence"/>
</dbReference>
<keyword evidence="3" id="KW-1185">Reference proteome</keyword>
<protein>
    <submittedName>
        <fullName evidence="2">Uncharacterized protein</fullName>
    </submittedName>
</protein>
<organism evidence="2 3">
    <name type="scientific">Lojkania enalia</name>
    <dbReference type="NCBI Taxonomy" id="147567"/>
    <lineage>
        <taxon>Eukaryota</taxon>
        <taxon>Fungi</taxon>
        <taxon>Dikarya</taxon>
        <taxon>Ascomycota</taxon>
        <taxon>Pezizomycotina</taxon>
        <taxon>Dothideomycetes</taxon>
        <taxon>Pleosporomycetidae</taxon>
        <taxon>Pleosporales</taxon>
        <taxon>Pleosporales incertae sedis</taxon>
        <taxon>Lojkania</taxon>
    </lineage>
</organism>
<feature type="region of interest" description="Disordered" evidence="1">
    <location>
        <begin position="44"/>
        <end position="78"/>
    </location>
</feature>
<proteinExistence type="predicted"/>
<feature type="region of interest" description="Disordered" evidence="1">
    <location>
        <begin position="99"/>
        <end position="119"/>
    </location>
</feature>
<dbReference type="AlphaFoldDB" id="A0A9P4K229"/>
<feature type="compositionally biased region" description="Basic and acidic residues" evidence="1">
    <location>
        <begin position="108"/>
        <end position="119"/>
    </location>
</feature>
<accession>A0A9P4K229</accession>
<feature type="region of interest" description="Disordered" evidence="1">
    <location>
        <begin position="1"/>
        <end position="31"/>
    </location>
</feature>